<accession>A0AAW1PI89</accession>
<dbReference type="InterPro" id="IPR007248">
    <property type="entry name" value="Mpv17_PMP22"/>
</dbReference>
<proteinExistence type="inferred from homology"/>
<dbReference type="PANTHER" id="PTHR11266:SF116">
    <property type="entry name" value="MPV17-LIKE PROTEIN"/>
    <property type="match status" value="1"/>
</dbReference>
<evidence type="ECO:0000256" key="6">
    <source>
        <dbReference type="RuleBase" id="RU363053"/>
    </source>
</evidence>
<comment type="subcellular location">
    <subcellularLocation>
        <location evidence="1">Membrane</location>
        <topology evidence="1">Multi-pass membrane protein</topology>
    </subcellularLocation>
</comment>
<evidence type="ECO:0000313" key="8">
    <source>
        <dbReference type="Proteomes" id="UP001465755"/>
    </source>
</evidence>
<evidence type="ECO:0000313" key="7">
    <source>
        <dbReference type="EMBL" id="KAK9809565.1"/>
    </source>
</evidence>
<protein>
    <recommendedName>
        <fullName evidence="9">Mpv17-like protein</fullName>
    </recommendedName>
</protein>
<sequence>MATSGFMFMTGDVLCQAIQNDLSLQGLRDNWDAGRTARFGLVGLTLHGPTFFMGFRAVDGFYGHATGITTVLKKTATVQLGILPPFLTAFFYYMRRLEGKDHDAGVQSVKDNFTTAFLMGNSYWPFVNVINFRFMPADKRVLLTSSAAVLYNTFLSWVNVSAPEERKEEVLAAEHALEGGSAHAVDALHPKS</sequence>
<gene>
    <name evidence="7" type="ORF">WJX73_002517</name>
</gene>
<name>A0AAW1PI89_9CHLO</name>
<keyword evidence="3" id="KW-0812">Transmembrane</keyword>
<evidence type="ECO:0000256" key="4">
    <source>
        <dbReference type="ARBA" id="ARBA00022989"/>
    </source>
</evidence>
<dbReference type="GO" id="GO:0005737">
    <property type="term" value="C:cytoplasm"/>
    <property type="evidence" value="ECO:0007669"/>
    <property type="project" value="TreeGrafter"/>
</dbReference>
<keyword evidence="5" id="KW-0472">Membrane</keyword>
<keyword evidence="8" id="KW-1185">Reference proteome</keyword>
<dbReference type="Pfam" id="PF04117">
    <property type="entry name" value="Mpv17_PMP22"/>
    <property type="match status" value="1"/>
</dbReference>
<evidence type="ECO:0000256" key="3">
    <source>
        <dbReference type="ARBA" id="ARBA00022692"/>
    </source>
</evidence>
<comment type="caution">
    <text evidence="7">The sequence shown here is derived from an EMBL/GenBank/DDBJ whole genome shotgun (WGS) entry which is preliminary data.</text>
</comment>
<dbReference type="Proteomes" id="UP001465755">
    <property type="component" value="Unassembled WGS sequence"/>
</dbReference>
<dbReference type="EMBL" id="JALJOQ010000018">
    <property type="protein sequence ID" value="KAK9809565.1"/>
    <property type="molecule type" value="Genomic_DNA"/>
</dbReference>
<evidence type="ECO:0000256" key="5">
    <source>
        <dbReference type="ARBA" id="ARBA00023136"/>
    </source>
</evidence>
<evidence type="ECO:0000256" key="1">
    <source>
        <dbReference type="ARBA" id="ARBA00004141"/>
    </source>
</evidence>
<dbReference type="AlphaFoldDB" id="A0AAW1PI89"/>
<evidence type="ECO:0000256" key="2">
    <source>
        <dbReference type="ARBA" id="ARBA00006824"/>
    </source>
</evidence>
<evidence type="ECO:0008006" key="9">
    <source>
        <dbReference type="Google" id="ProtNLM"/>
    </source>
</evidence>
<comment type="similarity">
    <text evidence="2 6">Belongs to the peroxisomal membrane protein PXMP2/4 family.</text>
</comment>
<dbReference type="GO" id="GO:0016020">
    <property type="term" value="C:membrane"/>
    <property type="evidence" value="ECO:0007669"/>
    <property type="project" value="UniProtKB-SubCell"/>
</dbReference>
<organism evidence="7 8">
    <name type="scientific">Symbiochloris irregularis</name>
    <dbReference type="NCBI Taxonomy" id="706552"/>
    <lineage>
        <taxon>Eukaryota</taxon>
        <taxon>Viridiplantae</taxon>
        <taxon>Chlorophyta</taxon>
        <taxon>core chlorophytes</taxon>
        <taxon>Trebouxiophyceae</taxon>
        <taxon>Trebouxiales</taxon>
        <taxon>Trebouxiaceae</taxon>
        <taxon>Symbiochloris</taxon>
    </lineage>
</organism>
<reference evidence="7 8" key="1">
    <citation type="journal article" date="2024" name="Nat. Commun.">
        <title>Phylogenomics reveals the evolutionary origins of lichenization in chlorophyte algae.</title>
        <authorList>
            <person name="Puginier C."/>
            <person name="Libourel C."/>
            <person name="Otte J."/>
            <person name="Skaloud P."/>
            <person name="Haon M."/>
            <person name="Grisel S."/>
            <person name="Petersen M."/>
            <person name="Berrin J.G."/>
            <person name="Delaux P.M."/>
            <person name="Dal Grande F."/>
            <person name="Keller J."/>
        </authorList>
    </citation>
    <scope>NUCLEOTIDE SEQUENCE [LARGE SCALE GENOMIC DNA]</scope>
    <source>
        <strain evidence="7 8">SAG 2036</strain>
    </source>
</reference>
<keyword evidence="4" id="KW-1133">Transmembrane helix</keyword>
<dbReference type="PANTHER" id="PTHR11266">
    <property type="entry name" value="PEROXISOMAL MEMBRANE PROTEIN 2, PXMP2 MPV17"/>
    <property type="match status" value="1"/>
</dbReference>